<organism evidence="2 3">
    <name type="scientific">Lactococcus garvieae TRF1</name>
    <dbReference type="NCBI Taxonomy" id="1380772"/>
    <lineage>
        <taxon>Bacteria</taxon>
        <taxon>Bacillati</taxon>
        <taxon>Bacillota</taxon>
        <taxon>Bacilli</taxon>
        <taxon>Lactobacillales</taxon>
        <taxon>Streptococcaceae</taxon>
        <taxon>Lactococcus</taxon>
    </lineage>
</organism>
<sequence length="235" mass="28038">MINNNKRESINNLYFFRQKICDFTNSQQEEYELLLRQEVSGRYVFPEQLFDEIMTDQELHKLYIEKIGKILNELLKEETAVYSLNIDYQELYYAETIAFLERFNCKEKLKIELTERIPVYRNNKYSELAPKELIKSINQMGYDIALDDFLLGVNSFGSLIHLNPYISRIKLSTLEFKSILELEQLSNYLLAIEAIIKPFDKEIVIEGVEEEGLLKTFPKEWKQQSYYYSVPHQFY</sequence>
<dbReference type="EMBL" id="AVFE01000033">
    <property type="protein sequence ID" value="ETD04269.1"/>
    <property type="molecule type" value="Genomic_DNA"/>
</dbReference>
<comment type="caution">
    <text evidence="2">The sequence shown here is derived from an EMBL/GenBank/DDBJ whole genome shotgun (WGS) entry which is preliminary data.</text>
</comment>
<gene>
    <name evidence="2" type="ORF">N568_0108775</name>
</gene>
<protein>
    <recommendedName>
        <fullName evidence="1">EAL domain-containing protein</fullName>
    </recommendedName>
</protein>
<evidence type="ECO:0000313" key="2">
    <source>
        <dbReference type="EMBL" id="ETD04269.1"/>
    </source>
</evidence>
<dbReference type="Gene3D" id="3.20.20.450">
    <property type="entry name" value="EAL domain"/>
    <property type="match status" value="1"/>
</dbReference>
<dbReference type="SUPFAM" id="SSF141868">
    <property type="entry name" value="EAL domain-like"/>
    <property type="match status" value="1"/>
</dbReference>
<dbReference type="AlphaFoldDB" id="V8AMT1"/>
<feature type="domain" description="EAL" evidence="1">
    <location>
        <begin position="1"/>
        <end position="235"/>
    </location>
</feature>
<reference evidence="2 3" key="1">
    <citation type="submission" date="2013-07" db="EMBL/GenBank/DDBJ databases">
        <title>Isolation of Lactococcus garvieae strain TRF1 from the fecal material of a timber rattlesnake.</title>
        <authorList>
            <person name="McLaughlin R.W."/>
            <person name="Cochran P.A."/>
            <person name="Dowd S.E."/>
        </authorList>
    </citation>
    <scope>NUCLEOTIDE SEQUENCE [LARGE SCALE GENOMIC DNA]</scope>
    <source>
        <strain evidence="2 3">TRF1</strain>
    </source>
</reference>
<dbReference type="PATRIC" id="fig|1380772.3.peg.1691"/>
<accession>V8AMT1</accession>
<dbReference type="InterPro" id="IPR001633">
    <property type="entry name" value="EAL_dom"/>
</dbReference>
<name>V8AMT1_9LACT</name>
<proteinExistence type="predicted"/>
<evidence type="ECO:0000259" key="1">
    <source>
        <dbReference type="PROSITE" id="PS50883"/>
    </source>
</evidence>
<dbReference type="Pfam" id="PF00563">
    <property type="entry name" value="EAL"/>
    <property type="match status" value="1"/>
</dbReference>
<dbReference type="InterPro" id="IPR035919">
    <property type="entry name" value="EAL_sf"/>
</dbReference>
<evidence type="ECO:0000313" key="3">
    <source>
        <dbReference type="Proteomes" id="UP000018692"/>
    </source>
</evidence>
<dbReference type="Proteomes" id="UP000018692">
    <property type="component" value="Unassembled WGS sequence"/>
</dbReference>
<dbReference type="PROSITE" id="PS50883">
    <property type="entry name" value="EAL"/>
    <property type="match status" value="1"/>
</dbReference>